<gene>
    <name evidence="3" type="ORF">KDA27_25630</name>
</gene>
<sequence>MKGSNHRKLSGRKRRMERRLRPRNYRAQSSPMLRGGASRVEVADRIRATPFGGLAPIDGMVKKLGLPRALNDSLRLFKRHLPYWESDHVLTLAYSVMAGGSRLDDIDRLREDEAFLDLIGTDRIPDPTTVGDFLRRFQDPSSLHGLMDAINEVGRREVWSRLEKSERRVAIIDADGSIVSTSGERKRGMDVSYKGIWGYHPLLVSLANTQEPLYIVNRPASVPSHAGSASYFDRAIDLCRPQFESILLRGDTDFSLTANFDRWTKDGVRFVFGYDAHETLVALAKEVPEGAWQRLERKEREPRTGPRMRRENTKEGVVQRRGFRNIRLLLEDIAELEYQPRKCKQAYRLVVLRKTLNVEEGQEVLFQDEKYFFYITNDKSLTVEEVVRHANARCNQENLIEQLKNGIGALRVPVHDLLSNWAYMVIASLAWRLKAWFGVVQRRRADRSAILRMEFRTFLNTIVQIPSQVIRTGRRTIVRLLAWTPNARMLLVDFGRLRRATG</sequence>
<name>A0A956SGC5_UNCEI</name>
<dbReference type="InterPro" id="IPR047960">
    <property type="entry name" value="Transpos_IS1380"/>
</dbReference>
<feature type="compositionally biased region" description="Basic residues" evidence="1">
    <location>
        <begin position="1"/>
        <end position="24"/>
    </location>
</feature>
<proteinExistence type="predicted"/>
<dbReference type="AlphaFoldDB" id="A0A956SGC5"/>
<dbReference type="Proteomes" id="UP000739538">
    <property type="component" value="Unassembled WGS sequence"/>
</dbReference>
<evidence type="ECO:0000313" key="3">
    <source>
        <dbReference type="EMBL" id="MCA9759201.1"/>
    </source>
</evidence>
<reference evidence="3" key="1">
    <citation type="submission" date="2020-04" db="EMBL/GenBank/DDBJ databases">
        <authorList>
            <person name="Zhang T."/>
        </authorList>
    </citation>
    <scope>NUCLEOTIDE SEQUENCE</scope>
    <source>
        <strain evidence="3">HKST-UBA02</strain>
    </source>
</reference>
<organism evidence="3 4">
    <name type="scientific">Eiseniibacteriota bacterium</name>
    <dbReference type="NCBI Taxonomy" id="2212470"/>
    <lineage>
        <taxon>Bacteria</taxon>
        <taxon>Candidatus Eiseniibacteriota</taxon>
    </lineage>
</organism>
<evidence type="ECO:0000313" key="4">
    <source>
        <dbReference type="Proteomes" id="UP000739538"/>
    </source>
</evidence>
<evidence type="ECO:0000259" key="2">
    <source>
        <dbReference type="Pfam" id="PF13701"/>
    </source>
</evidence>
<comment type="caution">
    <text evidence="3">The sequence shown here is derived from an EMBL/GenBank/DDBJ whole genome shotgun (WGS) entry which is preliminary data.</text>
</comment>
<dbReference type="NCBIfam" id="NF033539">
    <property type="entry name" value="transpos_IS1380"/>
    <property type="match status" value="1"/>
</dbReference>
<feature type="domain" description="Transposase DDE" evidence="2">
    <location>
        <begin position="52"/>
        <end position="499"/>
    </location>
</feature>
<evidence type="ECO:0000256" key="1">
    <source>
        <dbReference type="SAM" id="MobiDB-lite"/>
    </source>
</evidence>
<reference evidence="3" key="2">
    <citation type="journal article" date="2021" name="Microbiome">
        <title>Successional dynamics and alternative stable states in a saline activated sludge microbial community over 9 years.</title>
        <authorList>
            <person name="Wang Y."/>
            <person name="Ye J."/>
            <person name="Ju F."/>
            <person name="Liu L."/>
            <person name="Boyd J.A."/>
            <person name="Deng Y."/>
            <person name="Parks D.H."/>
            <person name="Jiang X."/>
            <person name="Yin X."/>
            <person name="Woodcroft B.J."/>
            <person name="Tyson G.W."/>
            <person name="Hugenholtz P."/>
            <person name="Polz M.F."/>
            <person name="Zhang T."/>
        </authorList>
    </citation>
    <scope>NUCLEOTIDE SEQUENCE</scope>
    <source>
        <strain evidence="3">HKST-UBA02</strain>
    </source>
</reference>
<protein>
    <submittedName>
        <fullName evidence="3">IS1380 family transposase</fullName>
    </submittedName>
</protein>
<dbReference type="EMBL" id="JAGQHS010000285">
    <property type="protein sequence ID" value="MCA9759201.1"/>
    <property type="molecule type" value="Genomic_DNA"/>
</dbReference>
<feature type="region of interest" description="Disordered" evidence="1">
    <location>
        <begin position="1"/>
        <end position="36"/>
    </location>
</feature>
<dbReference type="Pfam" id="PF13701">
    <property type="entry name" value="DDE_Tnp_1_4"/>
    <property type="match status" value="1"/>
</dbReference>
<dbReference type="InterPro" id="IPR025668">
    <property type="entry name" value="Tnp_DDE_dom"/>
</dbReference>
<accession>A0A956SGC5</accession>